<comment type="caution">
    <text evidence="2">The sequence shown here is derived from an EMBL/GenBank/DDBJ whole genome shotgun (WGS) entry which is preliminary data.</text>
</comment>
<dbReference type="AlphaFoldDB" id="A0AAP4JMA4"/>
<keyword evidence="1" id="KW-1133">Transmembrane helix</keyword>
<evidence type="ECO:0000256" key="1">
    <source>
        <dbReference type="SAM" id="Phobius"/>
    </source>
</evidence>
<name>A0AAP4JMA4_LACPA</name>
<accession>A0AAP4JMA4</accession>
<organism evidence="2 3">
    <name type="scientific">Lacticaseibacillus paracasei</name>
    <name type="common">Lactobacillus paracasei</name>
    <dbReference type="NCBI Taxonomy" id="1597"/>
    <lineage>
        <taxon>Bacteria</taxon>
        <taxon>Bacillati</taxon>
        <taxon>Bacillota</taxon>
        <taxon>Bacilli</taxon>
        <taxon>Lactobacillales</taxon>
        <taxon>Lactobacillaceae</taxon>
        <taxon>Lacticaseibacillus</taxon>
    </lineage>
</organism>
<dbReference type="EMBL" id="JAUCBG010000020">
    <property type="protein sequence ID" value="MDM7455076.1"/>
    <property type="molecule type" value="Genomic_DNA"/>
</dbReference>
<gene>
    <name evidence="2" type="ORF">QUF16_12005</name>
</gene>
<evidence type="ECO:0000313" key="3">
    <source>
        <dbReference type="Proteomes" id="UP001231451"/>
    </source>
</evidence>
<feature type="transmembrane region" description="Helical" evidence="1">
    <location>
        <begin position="12"/>
        <end position="32"/>
    </location>
</feature>
<reference evidence="2" key="1">
    <citation type="submission" date="2023-06" db="EMBL/GenBank/DDBJ databases">
        <title>Draft Genome Sequences of lactic acid bacteria strains isolated from fermented milk products.</title>
        <authorList>
            <person name="Elcheninov A.G."/>
            <person name="Klyukina A."/>
            <person name="Zayulina K.S."/>
            <person name="Gavirova L.A."/>
            <person name="Shcherbakova P.A."/>
            <person name="Shestakov A.I."/>
            <person name="Kublanov I.V."/>
            <person name="Kochetkova T.V."/>
        </authorList>
    </citation>
    <scope>NUCLEOTIDE SEQUENCE</scope>
    <source>
        <strain evidence="2">TOM.1374</strain>
    </source>
</reference>
<feature type="transmembrane region" description="Helical" evidence="1">
    <location>
        <begin position="38"/>
        <end position="57"/>
    </location>
</feature>
<proteinExistence type="predicted"/>
<protein>
    <submittedName>
        <fullName evidence="2">Uncharacterized protein</fullName>
    </submittedName>
</protein>
<keyword evidence="1" id="KW-0472">Membrane</keyword>
<dbReference type="Proteomes" id="UP001231451">
    <property type="component" value="Unassembled WGS sequence"/>
</dbReference>
<sequence>MIITGEKKARFIAWLGIAFLPVYMLAFVLKIIPKVDFIVPLLILTTSSMAFASSEPVKRQGKSKK</sequence>
<dbReference type="RefSeq" id="WP_032800966.1">
    <property type="nucleotide sequence ID" value="NC_014334.2"/>
</dbReference>
<evidence type="ECO:0000313" key="2">
    <source>
        <dbReference type="EMBL" id="MDM7455076.1"/>
    </source>
</evidence>
<keyword evidence="1" id="KW-0812">Transmembrane</keyword>